<dbReference type="Pfam" id="PF04628">
    <property type="entry name" value="Sedlin_N"/>
    <property type="match status" value="1"/>
</dbReference>
<dbReference type="AlphaFoldDB" id="A0A5C3ESU7"/>
<feature type="region of interest" description="Disordered" evidence="3">
    <location>
        <begin position="143"/>
        <end position="164"/>
    </location>
</feature>
<dbReference type="InterPro" id="IPR006722">
    <property type="entry name" value="Sedlin"/>
</dbReference>
<dbReference type="OrthoDB" id="18320at2759"/>
<name>A0A5C3ESU7_9BASI</name>
<dbReference type="PANTHER" id="PTHR12403">
    <property type="entry name" value="TRAFFICKING PROTEIN PARTICLE COMPLEX SUBUNIT 2"/>
    <property type="match status" value="1"/>
</dbReference>
<evidence type="ECO:0000313" key="4">
    <source>
        <dbReference type="EMBL" id="SPO34577.1"/>
    </source>
</evidence>
<dbReference type="Proteomes" id="UP000323386">
    <property type="component" value="Unassembled WGS sequence"/>
</dbReference>
<accession>A0A5C3ESU7</accession>
<protein>
    <recommendedName>
        <fullName evidence="2">Trafficking protein particle complex subunit 2-like protein</fullName>
    </recommendedName>
</protein>
<dbReference type="Gene3D" id="3.30.450.70">
    <property type="match status" value="1"/>
</dbReference>
<evidence type="ECO:0000256" key="2">
    <source>
        <dbReference type="ARBA" id="ARBA00024408"/>
    </source>
</evidence>
<dbReference type="GO" id="GO:0006888">
    <property type="term" value="P:endoplasmic reticulum to Golgi vesicle-mediated transport"/>
    <property type="evidence" value="ECO:0007669"/>
    <property type="project" value="InterPro"/>
</dbReference>
<dbReference type="InterPro" id="IPR011012">
    <property type="entry name" value="Longin-like_dom_sf"/>
</dbReference>
<dbReference type="GO" id="GO:0005737">
    <property type="term" value="C:cytoplasm"/>
    <property type="evidence" value="ECO:0007669"/>
    <property type="project" value="GOC"/>
</dbReference>
<feature type="compositionally biased region" description="Low complexity" evidence="3">
    <location>
        <begin position="203"/>
        <end position="232"/>
    </location>
</feature>
<comment type="similarity">
    <text evidence="1">Belongs to the TRAPP small subunits family. Sedlin subfamily.</text>
</comment>
<dbReference type="SUPFAM" id="SSF64356">
    <property type="entry name" value="SNARE-like"/>
    <property type="match status" value="1"/>
</dbReference>
<organism evidence="4 5">
    <name type="scientific">Pseudozyma flocculosa</name>
    <dbReference type="NCBI Taxonomy" id="84751"/>
    <lineage>
        <taxon>Eukaryota</taxon>
        <taxon>Fungi</taxon>
        <taxon>Dikarya</taxon>
        <taxon>Basidiomycota</taxon>
        <taxon>Ustilaginomycotina</taxon>
        <taxon>Ustilaginomycetes</taxon>
        <taxon>Ustilaginales</taxon>
        <taxon>Ustilaginaceae</taxon>
        <taxon>Pseudozyma</taxon>
    </lineage>
</organism>
<evidence type="ECO:0000256" key="3">
    <source>
        <dbReference type="SAM" id="MobiDB-lite"/>
    </source>
</evidence>
<evidence type="ECO:0000256" key="1">
    <source>
        <dbReference type="ARBA" id="ARBA00006626"/>
    </source>
</evidence>
<keyword evidence="5" id="KW-1185">Reference proteome</keyword>
<evidence type="ECO:0000313" key="5">
    <source>
        <dbReference type="Proteomes" id="UP000323386"/>
    </source>
</evidence>
<feature type="region of interest" description="Disordered" evidence="3">
    <location>
        <begin position="202"/>
        <end position="232"/>
    </location>
</feature>
<sequence>MSFSASPRIQAIAVLSPRNTPVYVRHFQHGRAPASSSASSSTASKATNGADLRYHYFAHAATDVMDERTAHGRNAEQYLGLLYTLEDLAVYGFQTSTRVRFMVMLSLTDHLVRDIDVLTIFRALHTAYLSYISNPFHSLPPNPSALLSSPTDAQGAGPDGGAEPERTAATLFAMQDASLPLKVRQIRSPAFDKAVERIVGLRSEPPAASSGTAEAAGHAAGGRTTAPVAGAS</sequence>
<proteinExistence type="inferred from homology"/>
<dbReference type="InterPro" id="IPR044760">
    <property type="entry name" value="TRAPPC2L"/>
</dbReference>
<reference evidence="4 5" key="1">
    <citation type="submission" date="2018-03" db="EMBL/GenBank/DDBJ databases">
        <authorList>
            <person name="Guldener U."/>
        </authorList>
    </citation>
    <scope>NUCLEOTIDE SEQUENCE [LARGE SCALE GENOMIC DNA]</scope>
    <source>
        <strain evidence="4 5">DAOM196992</strain>
    </source>
</reference>
<dbReference type="EMBL" id="OOIP01000001">
    <property type="protein sequence ID" value="SPO34577.1"/>
    <property type="molecule type" value="Genomic_DNA"/>
</dbReference>
<dbReference type="CDD" id="cd14854">
    <property type="entry name" value="TRAPPC2L"/>
    <property type="match status" value="1"/>
</dbReference>
<gene>
    <name evidence="4" type="ORF">PSFLO_00048</name>
</gene>